<organism evidence="1 2">
    <name type="scientific">Blastomyces gilchristii (strain SLH14081)</name>
    <name type="common">Blastomyces dermatitidis</name>
    <dbReference type="NCBI Taxonomy" id="559298"/>
    <lineage>
        <taxon>Eukaryota</taxon>
        <taxon>Fungi</taxon>
        <taxon>Dikarya</taxon>
        <taxon>Ascomycota</taxon>
        <taxon>Pezizomycotina</taxon>
        <taxon>Eurotiomycetes</taxon>
        <taxon>Eurotiomycetidae</taxon>
        <taxon>Onygenales</taxon>
        <taxon>Ajellomycetaceae</taxon>
        <taxon>Blastomyces</taxon>
    </lineage>
</organism>
<feature type="non-terminal residue" evidence="1">
    <location>
        <position position="107"/>
    </location>
</feature>
<accession>A0A179U5H8</accession>
<evidence type="ECO:0000313" key="2">
    <source>
        <dbReference type="Proteomes" id="UP000002038"/>
    </source>
</evidence>
<evidence type="ECO:0000313" key="1">
    <source>
        <dbReference type="EMBL" id="OAT03264.1"/>
    </source>
</evidence>
<dbReference type="KEGG" id="bgh:BDBG_16036"/>
<dbReference type="RefSeq" id="XP_031575549.1">
    <property type="nucleotide sequence ID" value="XM_031724072.1"/>
</dbReference>
<dbReference type="EMBL" id="GG657448">
    <property type="protein sequence ID" value="OAT03264.1"/>
    <property type="molecule type" value="Genomic_DNA"/>
</dbReference>
<dbReference type="STRING" id="559298.A0A179U5H8"/>
<name>A0A179U5H8_BLAGS</name>
<dbReference type="GeneID" id="42528296"/>
<sequence>DVYDEDMLESEPEFEDDTTLHEYDSFKTLDPDQCLLHDTILYHYTEILNSRFSDSLLINLDDKDDTDKTYLIMILSITLQNLAEAQDLSTSIIQAVSTGVAAYFINT</sequence>
<gene>
    <name evidence="1" type="ORF">BDBG_16036</name>
</gene>
<protein>
    <submittedName>
        <fullName evidence="1">Uncharacterized protein</fullName>
    </submittedName>
</protein>
<dbReference type="Proteomes" id="UP000002038">
    <property type="component" value="Unassembled WGS sequence"/>
</dbReference>
<reference evidence="2" key="1">
    <citation type="journal article" date="2015" name="PLoS Genet.">
        <title>The dynamic genome and transcriptome of the human fungal pathogen Blastomyces and close relative Emmonsia.</title>
        <authorList>
            <person name="Munoz J.F."/>
            <person name="Gauthier G.M."/>
            <person name="Desjardins C.A."/>
            <person name="Gallo J.E."/>
            <person name="Holder J."/>
            <person name="Sullivan T.D."/>
            <person name="Marty A.J."/>
            <person name="Carmen J.C."/>
            <person name="Chen Z."/>
            <person name="Ding L."/>
            <person name="Gujja S."/>
            <person name="Magrini V."/>
            <person name="Misas E."/>
            <person name="Mitreva M."/>
            <person name="Priest M."/>
            <person name="Saif S."/>
            <person name="Whiston E.A."/>
            <person name="Young S."/>
            <person name="Zeng Q."/>
            <person name="Goldman W.E."/>
            <person name="Mardis E.R."/>
            <person name="Taylor J.W."/>
            <person name="McEwen J.G."/>
            <person name="Clay O.K."/>
            <person name="Klein B.S."/>
            <person name="Cuomo C.A."/>
        </authorList>
    </citation>
    <scope>NUCLEOTIDE SEQUENCE [LARGE SCALE GENOMIC DNA]</scope>
    <source>
        <strain evidence="2">SLH14081</strain>
    </source>
</reference>
<dbReference type="AlphaFoldDB" id="A0A179U5H8"/>
<proteinExistence type="predicted"/>
<dbReference type="VEuPathDB" id="FungiDB:BDBG_16036"/>
<keyword evidence="2" id="KW-1185">Reference proteome</keyword>